<sequence>MRFVANWFLFVLFLFLSCSEKKEFLEIEKLLRKNNVSIEGKSKLFFYDERSCESCFHTMRQAVKDIKNSDFLLIYISNGSRTTLKNSVFYDYLKDEDNFRVVSDRSLYDHLVSITDDYKGGYYIPIIDGEIKDVLSISMY</sequence>
<evidence type="ECO:0000313" key="2">
    <source>
        <dbReference type="Proteomes" id="UP000236736"/>
    </source>
</evidence>
<organism evidence="1 2">
    <name type="scientific">Algoriphagus boritolerans DSM 17298 = JCM 18970</name>
    <dbReference type="NCBI Taxonomy" id="1120964"/>
    <lineage>
        <taxon>Bacteria</taxon>
        <taxon>Pseudomonadati</taxon>
        <taxon>Bacteroidota</taxon>
        <taxon>Cytophagia</taxon>
        <taxon>Cytophagales</taxon>
        <taxon>Cyclobacteriaceae</taxon>
        <taxon>Algoriphagus</taxon>
    </lineage>
</organism>
<accession>A0A1H5T5Y8</accession>
<protein>
    <submittedName>
        <fullName evidence="1">Uncharacterized protein</fullName>
    </submittedName>
</protein>
<proteinExistence type="predicted"/>
<dbReference type="Proteomes" id="UP000236736">
    <property type="component" value="Unassembled WGS sequence"/>
</dbReference>
<gene>
    <name evidence="1" type="ORF">SAMN03080598_00711</name>
</gene>
<dbReference type="PROSITE" id="PS51257">
    <property type="entry name" value="PROKAR_LIPOPROTEIN"/>
    <property type="match status" value="1"/>
</dbReference>
<keyword evidence="2" id="KW-1185">Reference proteome</keyword>
<dbReference type="AlphaFoldDB" id="A0A1H5T5Y8"/>
<name>A0A1H5T5Y8_9BACT</name>
<evidence type="ECO:0000313" key="1">
    <source>
        <dbReference type="EMBL" id="SEF58199.1"/>
    </source>
</evidence>
<dbReference type="RefSeq" id="WP_103923416.1">
    <property type="nucleotide sequence ID" value="NZ_FNVR01000002.1"/>
</dbReference>
<dbReference type="EMBL" id="FNVR01000002">
    <property type="protein sequence ID" value="SEF58199.1"/>
    <property type="molecule type" value="Genomic_DNA"/>
</dbReference>
<reference evidence="2" key="1">
    <citation type="submission" date="2016-10" db="EMBL/GenBank/DDBJ databases">
        <authorList>
            <person name="Varghese N."/>
            <person name="Submissions S."/>
        </authorList>
    </citation>
    <scope>NUCLEOTIDE SEQUENCE [LARGE SCALE GENOMIC DNA]</scope>
    <source>
        <strain evidence="2">DSM 17298</strain>
    </source>
</reference>